<name>A0A0C9W5I0_SPHS4</name>
<evidence type="ECO:0000313" key="3">
    <source>
        <dbReference type="Proteomes" id="UP000054279"/>
    </source>
</evidence>
<sequence>MEGIALDYTDIKGSDEYDNAFRVCVSKAHKIEIGALRRLQPWKPKVPAVDFKCPAVELRIVVDHDAEGNISTPVDRLHLVLTHHAEFLYAMVPVAQSGRRKKPKLPPWEDIAQADDPSKWVDIKRLPPAPFELISPMLMKPKRLLEFGSHIIHGELELIEPEVHFRWLGQVDGPLTIPHRQRAVPKPDGEDGEEIMLDDVSASDSEAEEAEDSKTTRKRKTAGDALQPAPKRQGGGASARKKRKIQESPLGREPKVPPAKKQRKSAPKTKDNTMNQANAKSSKPAAGVSKAPKKPKQTGAVHKPKLAGHKGVPECDIAEDPAQMKHAQSESEEDGFLWRNDFTLRQDALDWESERASTMGCDVAMAARFIEATEVDEAVTLGVQLDLSAPHPSNETDIGELWDVLMQPHETMLAISAFHGVKDWTNVYDTVLERGRGLLRRILNHPTDALRARLKVGGNLGMFPALRCMEWMRRRLTLRDPDSTYSQMLHALLQECDLVLAQEQWRRWAITSFALPMHDIGWNQARGAVLLNAWLLWMECMMRTKPDGYHWFTSRWQSTMPGLVHEISKDAQLRERNVEPEHLCVRYSSSNWTRSTVIKEVKAWCQSMDESTFNNGSVVERFLWTYSVHMMSGMGQGEEAWCIEATTKGCEWLLKAAQTSEADILLKRAVVCRSVPAASEQAISKRNRMADSWVSGIGHGGNSSNNGDVRVKGAHEARVTCRGIASENSDLIKIETSFKQLAN</sequence>
<dbReference type="HOGENOM" id="CLU_373913_0_0_1"/>
<feature type="compositionally biased region" description="Polar residues" evidence="1">
    <location>
        <begin position="272"/>
        <end position="281"/>
    </location>
</feature>
<dbReference type="Proteomes" id="UP000054279">
    <property type="component" value="Unassembled WGS sequence"/>
</dbReference>
<evidence type="ECO:0000313" key="2">
    <source>
        <dbReference type="EMBL" id="KIJ47038.1"/>
    </source>
</evidence>
<keyword evidence="3" id="KW-1185">Reference proteome</keyword>
<feature type="compositionally biased region" description="Basic residues" evidence="1">
    <location>
        <begin position="291"/>
        <end position="308"/>
    </location>
</feature>
<reference evidence="2 3" key="1">
    <citation type="submission" date="2014-06" db="EMBL/GenBank/DDBJ databases">
        <title>Evolutionary Origins and Diversification of the Mycorrhizal Mutualists.</title>
        <authorList>
            <consortium name="DOE Joint Genome Institute"/>
            <consortium name="Mycorrhizal Genomics Consortium"/>
            <person name="Kohler A."/>
            <person name="Kuo A."/>
            <person name="Nagy L.G."/>
            <person name="Floudas D."/>
            <person name="Copeland A."/>
            <person name="Barry K.W."/>
            <person name="Cichocki N."/>
            <person name="Veneault-Fourrey C."/>
            <person name="LaButti K."/>
            <person name="Lindquist E.A."/>
            <person name="Lipzen A."/>
            <person name="Lundell T."/>
            <person name="Morin E."/>
            <person name="Murat C."/>
            <person name="Riley R."/>
            <person name="Ohm R."/>
            <person name="Sun H."/>
            <person name="Tunlid A."/>
            <person name="Henrissat B."/>
            <person name="Grigoriev I.V."/>
            <person name="Hibbett D.S."/>
            <person name="Martin F."/>
        </authorList>
    </citation>
    <scope>NUCLEOTIDE SEQUENCE [LARGE SCALE GENOMIC DNA]</scope>
    <source>
        <strain evidence="2 3">SS14</strain>
    </source>
</reference>
<feature type="region of interest" description="Disordered" evidence="1">
    <location>
        <begin position="177"/>
        <end position="312"/>
    </location>
</feature>
<proteinExistence type="predicted"/>
<evidence type="ECO:0000256" key="1">
    <source>
        <dbReference type="SAM" id="MobiDB-lite"/>
    </source>
</evidence>
<accession>A0A0C9W5I0</accession>
<dbReference type="AlphaFoldDB" id="A0A0C9W5I0"/>
<feature type="compositionally biased region" description="Basic residues" evidence="1">
    <location>
        <begin position="258"/>
        <end position="267"/>
    </location>
</feature>
<gene>
    <name evidence="2" type="ORF">M422DRAFT_249345</name>
</gene>
<protein>
    <submittedName>
        <fullName evidence="2">Uncharacterized protein</fullName>
    </submittedName>
</protein>
<dbReference type="EMBL" id="KN837104">
    <property type="protein sequence ID" value="KIJ47038.1"/>
    <property type="molecule type" value="Genomic_DNA"/>
</dbReference>
<organism evidence="2 3">
    <name type="scientific">Sphaerobolus stellatus (strain SS14)</name>
    <dbReference type="NCBI Taxonomy" id="990650"/>
    <lineage>
        <taxon>Eukaryota</taxon>
        <taxon>Fungi</taxon>
        <taxon>Dikarya</taxon>
        <taxon>Basidiomycota</taxon>
        <taxon>Agaricomycotina</taxon>
        <taxon>Agaricomycetes</taxon>
        <taxon>Phallomycetidae</taxon>
        <taxon>Geastrales</taxon>
        <taxon>Sphaerobolaceae</taxon>
        <taxon>Sphaerobolus</taxon>
    </lineage>
</organism>